<dbReference type="OrthoDB" id="2282627at2759"/>
<evidence type="ECO:0000313" key="8">
    <source>
        <dbReference type="Proteomes" id="UP000022910"/>
    </source>
</evidence>
<gene>
    <name evidence="7" type="ORF">RirG_230750</name>
</gene>
<evidence type="ECO:0000256" key="1">
    <source>
        <dbReference type="ARBA" id="ARBA00004141"/>
    </source>
</evidence>
<dbReference type="GO" id="GO:0004930">
    <property type="term" value="F:G protein-coupled receptor activity"/>
    <property type="evidence" value="ECO:0007669"/>
    <property type="project" value="TreeGrafter"/>
</dbReference>
<feature type="compositionally biased region" description="Low complexity" evidence="5">
    <location>
        <begin position="348"/>
        <end position="384"/>
    </location>
</feature>
<feature type="transmembrane region" description="Helical" evidence="6">
    <location>
        <begin position="297"/>
        <end position="318"/>
    </location>
</feature>
<dbReference type="Proteomes" id="UP000022910">
    <property type="component" value="Unassembled WGS sequence"/>
</dbReference>
<keyword evidence="4 6" id="KW-0472">Membrane</keyword>
<evidence type="ECO:0000256" key="2">
    <source>
        <dbReference type="ARBA" id="ARBA00022692"/>
    </source>
</evidence>
<name>A0A015ICF1_RHIIW</name>
<dbReference type="AlphaFoldDB" id="A0A015ICF1"/>
<feature type="region of interest" description="Disordered" evidence="5">
    <location>
        <begin position="480"/>
        <end position="501"/>
    </location>
</feature>
<evidence type="ECO:0000256" key="3">
    <source>
        <dbReference type="ARBA" id="ARBA00022989"/>
    </source>
</evidence>
<comment type="caution">
    <text evidence="7">The sequence shown here is derived from an EMBL/GenBank/DDBJ whole genome shotgun (WGS) entry which is preliminary data.</text>
</comment>
<dbReference type="HOGENOM" id="CLU_433558_0_0_1"/>
<feature type="compositionally biased region" description="Polar residues" evidence="5">
    <location>
        <begin position="392"/>
        <end position="424"/>
    </location>
</feature>
<feature type="compositionally biased region" description="Basic and acidic residues" evidence="5">
    <location>
        <begin position="610"/>
        <end position="624"/>
    </location>
</feature>
<evidence type="ECO:0000256" key="6">
    <source>
        <dbReference type="SAM" id="Phobius"/>
    </source>
</evidence>
<feature type="transmembrane region" description="Helical" evidence="6">
    <location>
        <begin position="47"/>
        <end position="70"/>
    </location>
</feature>
<feature type="region of interest" description="Disordered" evidence="5">
    <location>
        <begin position="607"/>
        <end position="631"/>
    </location>
</feature>
<evidence type="ECO:0000256" key="4">
    <source>
        <dbReference type="ARBA" id="ARBA00023136"/>
    </source>
</evidence>
<dbReference type="GO" id="GO:0005886">
    <property type="term" value="C:plasma membrane"/>
    <property type="evidence" value="ECO:0007669"/>
    <property type="project" value="TreeGrafter"/>
</dbReference>
<organism evidence="7 8">
    <name type="scientific">Rhizophagus irregularis (strain DAOM 197198w)</name>
    <name type="common">Glomus intraradices</name>
    <dbReference type="NCBI Taxonomy" id="1432141"/>
    <lineage>
        <taxon>Eukaryota</taxon>
        <taxon>Fungi</taxon>
        <taxon>Fungi incertae sedis</taxon>
        <taxon>Mucoromycota</taxon>
        <taxon>Glomeromycotina</taxon>
        <taxon>Glomeromycetes</taxon>
        <taxon>Glomerales</taxon>
        <taxon>Glomeraceae</taxon>
        <taxon>Rhizophagus</taxon>
    </lineage>
</organism>
<reference evidence="7 8" key="1">
    <citation type="submission" date="2014-02" db="EMBL/GenBank/DDBJ databases">
        <title>Single nucleus genome sequencing reveals high similarity among nuclei of an endomycorrhizal fungus.</title>
        <authorList>
            <person name="Lin K."/>
            <person name="Geurts R."/>
            <person name="Zhang Z."/>
            <person name="Limpens E."/>
            <person name="Saunders D.G."/>
            <person name="Mu D."/>
            <person name="Pang E."/>
            <person name="Cao H."/>
            <person name="Cha H."/>
            <person name="Lin T."/>
            <person name="Zhou Q."/>
            <person name="Shang Y."/>
            <person name="Li Y."/>
            <person name="Ivanov S."/>
            <person name="Sharma T."/>
            <person name="Velzen R.V."/>
            <person name="Ruijter N.D."/>
            <person name="Aanen D.K."/>
            <person name="Win J."/>
            <person name="Kamoun S."/>
            <person name="Bisseling T."/>
            <person name="Huang S."/>
        </authorList>
    </citation>
    <scope>NUCLEOTIDE SEQUENCE [LARGE SCALE GENOMIC DNA]</scope>
    <source>
        <strain evidence="8">DAOM197198w</strain>
    </source>
</reference>
<sequence>MSINETNVPGDPYSDSSIPYVDFPDNQAYKDDVANQKELQINNYLHYYLSVVSIIGGTIVLLIIIFMYFYDKKLVNRVSLRLTAMISFVDVLSGFTTIAYVDYQPRDTPECTGIATGLSFFPQLYLFLTVMIAFNLQIVFLHSKKVSSFSDRWYIPAALLMALATNIPPLVYNRFGYDTDTRTCIYRNTFSKETNWWRLATFIIPVASSMIYCTTVLVIVVCKLIFEHRQLVEAIPSQSSATLSAKAKRQKLLLLKLVSRISLYAAIPLLTVCGIIVNYTWNSIHGNHKNYSPPKPLIYWSTIGTCLPGFFNFIAFLFDPAIHNAFRKVKKDLIEKYGYSKNPLKATSSLNSPPMSPMSPMSTISQSRNSTNSPKSPKSPQSSSPFPPSQTYHPPSSPNITRITISPASPISSHLSMNNSQISPENMGRKKEKFSFLRWFVRTFLEKKENQPTISITSPSMLSTSLSSDQEHRYSSVTINSGTISGQSDGHDYRVEPGSPLDRKRKTFMKRMSKESSNPLNFAYTTSTTVTSNPSTSNATTNFGDNSRLLYEQHSFNNNGSYLFPPVLGHTTINIHVHQYPGSTMTQIEADIPSTLSGVSGVSDIFSSHRRSDSESSITSRDEIGNELSAY</sequence>
<protein>
    <submittedName>
        <fullName evidence="7">Uncharacterized protein</fullName>
    </submittedName>
</protein>
<keyword evidence="2 6" id="KW-0812">Transmembrane</keyword>
<feature type="transmembrane region" description="Helical" evidence="6">
    <location>
        <begin position="257"/>
        <end position="277"/>
    </location>
</feature>
<feature type="transmembrane region" description="Helical" evidence="6">
    <location>
        <begin position="82"/>
        <end position="101"/>
    </location>
</feature>
<accession>A0A015ICF1</accession>
<feature type="transmembrane region" description="Helical" evidence="6">
    <location>
        <begin position="196"/>
        <end position="221"/>
    </location>
</feature>
<comment type="subcellular location">
    <subcellularLocation>
        <location evidence="1">Membrane</location>
        <topology evidence="1">Multi-pass membrane protein</topology>
    </subcellularLocation>
</comment>
<dbReference type="EMBL" id="JEMT01028411">
    <property type="protein sequence ID" value="EXX54832.1"/>
    <property type="molecule type" value="Genomic_DNA"/>
</dbReference>
<evidence type="ECO:0000313" key="7">
    <source>
        <dbReference type="EMBL" id="EXX54832.1"/>
    </source>
</evidence>
<proteinExistence type="predicted"/>
<dbReference type="GO" id="GO:0007189">
    <property type="term" value="P:adenylate cyclase-activating G protein-coupled receptor signaling pathway"/>
    <property type="evidence" value="ECO:0007669"/>
    <property type="project" value="TreeGrafter"/>
</dbReference>
<feature type="region of interest" description="Disordered" evidence="5">
    <location>
        <begin position="348"/>
        <end position="428"/>
    </location>
</feature>
<dbReference type="PANTHER" id="PTHR23112">
    <property type="entry name" value="G PROTEIN-COUPLED RECEPTOR 157-RELATED"/>
    <property type="match status" value="1"/>
</dbReference>
<dbReference type="Gene3D" id="1.20.1070.10">
    <property type="entry name" value="Rhodopsin 7-helix transmembrane proteins"/>
    <property type="match status" value="1"/>
</dbReference>
<dbReference type="PANTHER" id="PTHR23112:SF0">
    <property type="entry name" value="TRANSMEMBRANE PROTEIN 116"/>
    <property type="match status" value="1"/>
</dbReference>
<keyword evidence="3 6" id="KW-1133">Transmembrane helix</keyword>
<feature type="transmembrane region" description="Helical" evidence="6">
    <location>
        <begin position="121"/>
        <end position="141"/>
    </location>
</feature>
<dbReference type="SUPFAM" id="SSF81321">
    <property type="entry name" value="Family A G protein-coupled receptor-like"/>
    <property type="match status" value="1"/>
</dbReference>
<keyword evidence="8" id="KW-1185">Reference proteome</keyword>
<feature type="transmembrane region" description="Helical" evidence="6">
    <location>
        <begin position="153"/>
        <end position="172"/>
    </location>
</feature>
<evidence type="ECO:0000256" key="5">
    <source>
        <dbReference type="SAM" id="MobiDB-lite"/>
    </source>
</evidence>